<gene>
    <name evidence="6" type="ORF">ADUPG1_003526</name>
</gene>
<evidence type="ECO:0000256" key="1">
    <source>
        <dbReference type="ARBA" id="ARBA00022801"/>
    </source>
</evidence>
<organism evidence="6 7">
    <name type="scientific">Aduncisulcus paluster</name>
    <dbReference type="NCBI Taxonomy" id="2918883"/>
    <lineage>
        <taxon>Eukaryota</taxon>
        <taxon>Metamonada</taxon>
        <taxon>Carpediemonas-like organisms</taxon>
        <taxon>Aduncisulcus</taxon>
    </lineage>
</organism>
<evidence type="ECO:0008006" key="8">
    <source>
        <dbReference type="Google" id="ProtNLM"/>
    </source>
</evidence>
<keyword evidence="1" id="KW-0378">Hydrolase</keyword>
<dbReference type="EMBL" id="BQXS01004850">
    <property type="protein sequence ID" value="GKT37588.1"/>
    <property type="molecule type" value="Genomic_DNA"/>
</dbReference>
<dbReference type="PROSITE" id="PS50158">
    <property type="entry name" value="ZF_CCHC"/>
    <property type="match status" value="1"/>
</dbReference>
<evidence type="ECO:0000259" key="5">
    <source>
        <dbReference type="PROSITE" id="PS50175"/>
    </source>
</evidence>
<dbReference type="PANTHER" id="PTHR46888">
    <property type="entry name" value="ZINC KNUCKLE DOMAINCONTAINING PROTEIN-RELATED"/>
    <property type="match status" value="1"/>
</dbReference>
<dbReference type="InterPro" id="IPR036875">
    <property type="entry name" value="Znf_CCHC_sf"/>
</dbReference>
<keyword evidence="2" id="KW-0479">Metal-binding</keyword>
<evidence type="ECO:0000259" key="4">
    <source>
        <dbReference type="PROSITE" id="PS50158"/>
    </source>
</evidence>
<evidence type="ECO:0000313" key="6">
    <source>
        <dbReference type="EMBL" id="GKT37588.1"/>
    </source>
</evidence>
<keyword evidence="7" id="KW-1185">Reference proteome</keyword>
<protein>
    <recommendedName>
        <fullName evidence="8">CCHC-type domain-containing protein</fullName>
    </recommendedName>
</protein>
<feature type="region of interest" description="Disordered" evidence="3">
    <location>
        <begin position="31"/>
        <end position="70"/>
    </location>
</feature>
<feature type="domain" description="CCHC-type" evidence="4">
    <location>
        <begin position="80"/>
        <end position="95"/>
    </location>
</feature>
<evidence type="ECO:0000313" key="7">
    <source>
        <dbReference type="Proteomes" id="UP001057375"/>
    </source>
</evidence>
<dbReference type="SUPFAM" id="SSF57756">
    <property type="entry name" value="Retrovirus zinc finger-like domains"/>
    <property type="match status" value="1"/>
</dbReference>
<sequence length="171" mass="19347">QDEPKDIDTFTRVTFEQLALVLETMEDAKGHLNPYQSRSSTSTSKGTSGSYESRTTEARKKFHERTRRNSTGSFNSEIVCFNCGQKGHIASKCPNPKKTSDKRRYSMKAVSTSKPEAPYFTCNVWVKGFKEGREMKVLVDTGSDVNIIAEQKWRSLPHCEDSVTKHMDLAL</sequence>
<dbReference type="Proteomes" id="UP001057375">
    <property type="component" value="Unassembled WGS sequence"/>
</dbReference>
<dbReference type="PROSITE" id="PS50175">
    <property type="entry name" value="ASP_PROT_RETROV"/>
    <property type="match status" value="1"/>
</dbReference>
<accession>A0ABQ5L0U7</accession>
<dbReference type="InterPro" id="IPR001995">
    <property type="entry name" value="Peptidase_A2_cat"/>
</dbReference>
<feature type="domain" description="Peptidase A2" evidence="5">
    <location>
        <begin position="135"/>
        <end position="153"/>
    </location>
</feature>
<evidence type="ECO:0000256" key="2">
    <source>
        <dbReference type="PROSITE-ProRule" id="PRU00047"/>
    </source>
</evidence>
<dbReference type="Gene3D" id="4.10.60.10">
    <property type="entry name" value="Zinc finger, CCHC-type"/>
    <property type="match status" value="1"/>
</dbReference>
<keyword evidence="2" id="KW-0863">Zinc-finger</keyword>
<keyword evidence="2" id="KW-0862">Zinc</keyword>
<comment type="caution">
    <text evidence="6">The sequence shown here is derived from an EMBL/GenBank/DDBJ whole genome shotgun (WGS) entry which is preliminary data.</text>
</comment>
<dbReference type="Gene3D" id="2.40.70.10">
    <property type="entry name" value="Acid Proteases"/>
    <property type="match status" value="1"/>
</dbReference>
<evidence type="ECO:0000256" key="3">
    <source>
        <dbReference type="SAM" id="MobiDB-lite"/>
    </source>
</evidence>
<dbReference type="Pfam" id="PF00098">
    <property type="entry name" value="zf-CCHC"/>
    <property type="match status" value="1"/>
</dbReference>
<dbReference type="InterPro" id="IPR021109">
    <property type="entry name" value="Peptidase_aspartic_dom_sf"/>
</dbReference>
<dbReference type="InterPro" id="IPR001969">
    <property type="entry name" value="Aspartic_peptidase_AS"/>
</dbReference>
<feature type="compositionally biased region" description="Low complexity" evidence="3">
    <location>
        <begin position="37"/>
        <end position="50"/>
    </location>
</feature>
<dbReference type="SUPFAM" id="SSF50630">
    <property type="entry name" value="Acid proteases"/>
    <property type="match status" value="1"/>
</dbReference>
<dbReference type="PANTHER" id="PTHR46888:SF1">
    <property type="entry name" value="RIBONUCLEASE H"/>
    <property type="match status" value="1"/>
</dbReference>
<dbReference type="SMART" id="SM00343">
    <property type="entry name" value="ZnF_C2HC"/>
    <property type="match status" value="1"/>
</dbReference>
<proteinExistence type="predicted"/>
<dbReference type="PROSITE" id="PS00141">
    <property type="entry name" value="ASP_PROTEASE"/>
    <property type="match status" value="1"/>
</dbReference>
<feature type="non-terminal residue" evidence="6">
    <location>
        <position position="1"/>
    </location>
</feature>
<dbReference type="InterPro" id="IPR001878">
    <property type="entry name" value="Znf_CCHC"/>
</dbReference>
<name>A0ABQ5L0U7_9EUKA</name>
<reference evidence="6" key="1">
    <citation type="submission" date="2022-03" db="EMBL/GenBank/DDBJ databases">
        <title>Draft genome sequence of Aduncisulcus paluster, a free-living microaerophilic Fornicata.</title>
        <authorList>
            <person name="Yuyama I."/>
            <person name="Kume K."/>
            <person name="Tamura T."/>
            <person name="Inagaki Y."/>
            <person name="Hashimoto T."/>
        </authorList>
    </citation>
    <scope>NUCLEOTIDE SEQUENCE</scope>
    <source>
        <strain evidence="6">NY0171</strain>
    </source>
</reference>